<gene>
    <name evidence="1" type="ORF">HPB52_007854</name>
</gene>
<comment type="caution">
    <text evidence="1">The sequence shown here is derived from an EMBL/GenBank/DDBJ whole genome shotgun (WGS) entry which is preliminary data.</text>
</comment>
<proteinExistence type="predicted"/>
<accession>A0A9D4PIY4</accession>
<evidence type="ECO:0000313" key="2">
    <source>
        <dbReference type="Proteomes" id="UP000821837"/>
    </source>
</evidence>
<name>A0A9D4PIY4_RHISA</name>
<evidence type="ECO:0000313" key="1">
    <source>
        <dbReference type="EMBL" id="KAH7943423.1"/>
    </source>
</evidence>
<reference evidence="1" key="2">
    <citation type="submission" date="2021-09" db="EMBL/GenBank/DDBJ databases">
        <authorList>
            <person name="Jia N."/>
            <person name="Wang J."/>
            <person name="Shi W."/>
            <person name="Du L."/>
            <person name="Sun Y."/>
            <person name="Zhan W."/>
            <person name="Jiang J."/>
            <person name="Wang Q."/>
            <person name="Zhang B."/>
            <person name="Ji P."/>
            <person name="Sakyi L.B."/>
            <person name="Cui X."/>
            <person name="Yuan T."/>
            <person name="Jiang B."/>
            <person name="Yang W."/>
            <person name="Lam T.T.-Y."/>
            <person name="Chang Q."/>
            <person name="Ding S."/>
            <person name="Wang X."/>
            <person name="Zhu J."/>
            <person name="Ruan X."/>
            <person name="Zhao L."/>
            <person name="Wei J."/>
            <person name="Que T."/>
            <person name="Du C."/>
            <person name="Cheng J."/>
            <person name="Dai P."/>
            <person name="Han X."/>
            <person name="Huang E."/>
            <person name="Gao Y."/>
            <person name="Liu J."/>
            <person name="Shao H."/>
            <person name="Ye R."/>
            <person name="Li L."/>
            <person name="Wei W."/>
            <person name="Wang X."/>
            <person name="Wang C."/>
            <person name="Huo Q."/>
            <person name="Li W."/>
            <person name="Guo W."/>
            <person name="Chen H."/>
            <person name="Chen S."/>
            <person name="Zhou L."/>
            <person name="Zhou L."/>
            <person name="Ni X."/>
            <person name="Tian J."/>
            <person name="Zhou Y."/>
            <person name="Sheng Y."/>
            <person name="Liu T."/>
            <person name="Pan Y."/>
            <person name="Xia L."/>
            <person name="Li J."/>
            <person name="Zhao F."/>
            <person name="Cao W."/>
        </authorList>
    </citation>
    <scope>NUCLEOTIDE SEQUENCE</scope>
    <source>
        <strain evidence="1">Rsan-2018</strain>
        <tissue evidence="1">Larvae</tissue>
    </source>
</reference>
<keyword evidence="2" id="KW-1185">Reference proteome</keyword>
<dbReference type="Proteomes" id="UP000821837">
    <property type="component" value="Unassembled WGS sequence"/>
</dbReference>
<dbReference type="AlphaFoldDB" id="A0A9D4PIY4"/>
<sequence>MECSRILDSTTEWLWHRTLQQLRECLPKKAPVTRSTVRTFGNVQLLDQVCKVLGQGPKFAVQPRKSALDRLAMVKKIGNSASETDTDRCVSEGVDVLERSAAPVCSYDLDGSFAHLRSRLPYAAAHSGGW</sequence>
<organism evidence="1 2">
    <name type="scientific">Rhipicephalus sanguineus</name>
    <name type="common">Brown dog tick</name>
    <name type="synonym">Ixodes sanguineus</name>
    <dbReference type="NCBI Taxonomy" id="34632"/>
    <lineage>
        <taxon>Eukaryota</taxon>
        <taxon>Metazoa</taxon>
        <taxon>Ecdysozoa</taxon>
        <taxon>Arthropoda</taxon>
        <taxon>Chelicerata</taxon>
        <taxon>Arachnida</taxon>
        <taxon>Acari</taxon>
        <taxon>Parasitiformes</taxon>
        <taxon>Ixodida</taxon>
        <taxon>Ixodoidea</taxon>
        <taxon>Ixodidae</taxon>
        <taxon>Rhipicephalinae</taxon>
        <taxon>Rhipicephalus</taxon>
        <taxon>Rhipicephalus</taxon>
    </lineage>
</organism>
<reference evidence="1" key="1">
    <citation type="journal article" date="2020" name="Cell">
        <title>Large-Scale Comparative Analyses of Tick Genomes Elucidate Their Genetic Diversity and Vector Capacities.</title>
        <authorList>
            <consortium name="Tick Genome and Microbiome Consortium (TIGMIC)"/>
            <person name="Jia N."/>
            <person name="Wang J."/>
            <person name="Shi W."/>
            <person name="Du L."/>
            <person name="Sun Y."/>
            <person name="Zhan W."/>
            <person name="Jiang J.F."/>
            <person name="Wang Q."/>
            <person name="Zhang B."/>
            <person name="Ji P."/>
            <person name="Bell-Sakyi L."/>
            <person name="Cui X.M."/>
            <person name="Yuan T.T."/>
            <person name="Jiang B.G."/>
            <person name="Yang W.F."/>
            <person name="Lam T.T."/>
            <person name="Chang Q.C."/>
            <person name="Ding S.J."/>
            <person name="Wang X.J."/>
            <person name="Zhu J.G."/>
            <person name="Ruan X.D."/>
            <person name="Zhao L."/>
            <person name="Wei J.T."/>
            <person name="Ye R.Z."/>
            <person name="Que T.C."/>
            <person name="Du C.H."/>
            <person name="Zhou Y.H."/>
            <person name="Cheng J.X."/>
            <person name="Dai P.F."/>
            <person name="Guo W.B."/>
            <person name="Han X.H."/>
            <person name="Huang E.J."/>
            <person name="Li L.F."/>
            <person name="Wei W."/>
            <person name="Gao Y.C."/>
            <person name="Liu J.Z."/>
            <person name="Shao H.Z."/>
            <person name="Wang X."/>
            <person name="Wang C.C."/>
            <person name="Yang T.C."/>
            <person name="Huo Q.B."/>
            <person name="Li W."/>
            <person name="Chen H.Y."/>
            <person name="Chen S.E."/>
            <person name="Zhou L.G."/>
            <person name="Ni X.B."/>
            <person name="Tian J.H."/>
            <person name="Sheng Y."/>
            <person name="Liu T."/>
            <person name="Pan Y.S."/>
            <person name="Xia L.Y."/>
            <person name="Li J."/>
            <person name="Zhao F."/>
            <person name="Cao W.C."/>
        </authorList>
    </citation>
    <scope>NUCLEOTIDE SEQUENCE</scope>
    <source>
        <strain evidence="1">Rsan-2018</strain>
    </source>
</reference>
<dbReference type="EMBL" id="JABSTV010001253">
    <property type="protein sequence ID" value="KAH7943423.1"/>
    <property type="molecule type" value="Genomic_DNA"/>
</dbReference>
<protein>
    <submittedName>
        <fullName evidence="1">Uncharacterized protein</fullName>
    </submittedName>
</protein>